<dbReference type="Proteomes" id="UP001469553">
    <property type="component" value="Unassembled WGS sequence"/>
</dbReference>
<comment type="caution">
    <text evidence="2">The sequence shown here is derived from an EMBL/GenBank/DDBJ whole genome shotgun (WGS) entry which is preliminary data.</text>
</comment>
<proteinExistence type="predicted"/>
<name>A0ABV0Z027_9TELE</name>
<evidence type="ECO:0000313" key="2">
    <source>
        <dbReference type="EMBL" id="MEQ2299498.1"/>
    </source>
</evidence>
<evidence type="ECO:0000259" key="1">
    <source>
        <dbReference type="Pfam" id="PF09004"/>
    </source>
</evidence>
<feature type="domain" description="Alkylated DNA repair protein AlkB homologue 8 N-terminal" evidence="1">
    <location>
        <begin position="25"/>
        <end position="50"/>
    </location>
</feature>
<reference evidence="2 3" key="1">
    <citation type="submission" date="2021-06" db="EMBL/GenBank/DDBJ databases">
        <authorList>
            <person name="Palmer J.M."/>
        </authorList>
    </citation>
    <scope>NUCLEOTIDE SEQUENCE [LARGE SCALE GENOMIC DNA]</scope>
    <source>
        <strain evidence="2 3">AS_MEX2019</strain>
        <tissue evidence="2">Muscle</tissue>
    </source>
</reference>
<gene>
    <name evidence="2" type="ORF">AMECASPLE_015744</name>
</gene>
<dbReference type="EMBL" id="JAHRIP010048145">
    <property type="protein sequence ID" value="MEQ2299498.1"/>
    <property type="molecule type" value="Genomic_DNA"/>
</dbReference>
<sequence length="127" mass="13908">MMGKVVERSDSIKFLGIHIFSDLSWSENNSHLVKKAQQQLFFLRKVKRTGLYSAAHKLLQGHNLKHPVPQCDGVVWQLHDAGEKGLSTGSEDSTGNCGMSSTGSGLDLCCTSPEKGQTHCYRPHTPG</sequence>
<protein>
    <recommendedName>
        <fullName evidence="1">Alkylated DNA repair protein AlkB homologue 8 N-terminal domain-containing protein</fullName>
    </recommendedName>
</protein>
<keyword evidence="3" id="KW-1185">Reference proteome</keyword>
<dbReference type="Pfam" id="PF09004">
    <property type="entry name" value="ALKBH8_N"/>
    <property type="match status" value="1"/>
</dbReference>
<organism evidence="2 3">
    <name type="scientific">Ameca splendens</name>
    <dbReference type="NCBI Taxonomy" id="208324"/>
    <lineage>
        <taxon>Eukaryota</taxon>
        <taxon>Metazoa</taxon>
        <taxon>Chordata</taxon>
        <taxon>Craniata</taxon>
        <taxon>Vertebrata</taxon>
        <taxon>Euteleostomi</taxon>
        <taxon>Actinopterygii</taxon>
        <taxon>Neopterygii</taxon>
        <taxon>Teleostei</taxon>
        <taxon>Neoteleostei</taxon>
        <taxon>Acanthomorphata</taxon>
        <taxon>Ovalentaria</taxon>
        <taxon>Atherinomorphae</taxon>
        <taxon>Cyprinodontiformes</taxon>
        <taxon>Goodeidae</taxon>
        <taxon>Ameca</taxon>
    </lineage>
</organism>
<dbReference type="InterPro" id="IPR015095">
    <property type="entry name" value="AlkB_hom8_N"/>
</dbReference>
<evidence type="ECO:0000313" key="3">
    <source>
        <dbReference type="Proteomes" id="UP001469553"/>
    </source>
</evidence>
<accession>A0ABV0Z027</accession>